<proteinExistence type="inferred from homology"/>
<reference evidence="5" key="1">
    <citation type="journal article" date="2020" name="Nat. Ecol. Evol.">
        <title>Deeply conserved synteny resolves early events in vertebrate evolution.</title>
        <authorList>
            <person name="Simakov O."/>
            <person name="Marletaz F."/>
            <person name="Yue J.X."/>
            <person name="O'Connell B."/>
            <person name="Jenkins J."/>
            <person name="Brandt A."/>
            <person name="Calef R."/>
            <person name="Tung C.H."/>
            <person name="Huang T.K."/>
            <person name="Schmutz J."/>
            <person name="Satoh N."/>
            <person name="Yu J.K."/>
            <person name="Putnam N.H."/>
            <person name="Green R.E."/>
            <person name="Rokhsar D.S."/>
        </authorList>
    </citation>
    <scope>NUCLEOTIDE SEQUENCE [LARGE SCALE GENOMIC DNA]</scope>
    <source>
        <strain evidence="5">S238N-H82</strain>
    </source>
</reference>
<feature type="chain" id="PRO_5039887753" evidence="4">
    <location>
        <begin position="23"/>
        <end position="247"/>
    </location>
</feature>
<dbReference type="InterPro" id="IPR036249">
    <property type="entry name" value="Thioredoxin-like_sf"/>
</dbReference>
<feature type="signal peptide" evidence="4">
    <location>
        <begin position="1"/>
        <end position="22"/>
    </location>
</feature>
<sequence length="247" mass="27664">MGLSSGLLASLLCLGFMTQGLADDGIEQCSCAAEHGSFHDHHAMLLDGSRNVSLAEYRGTTLLVVTVSTYSRWAEQYVGLNALKNKMVNENGHRFEILGFPTNNFGLMEPAKNEEILNGIRYVRPGNNYVPNFTMFQKGDCNGENEQSLFTYLKSCCPHTYWLLGDPERLYWTPIKVSDVRWSFEKFLVDPEGRGVKRVRPDVTPEDLEPVIDEFIRSWDAAHGGATSGARSVRDSGLMSWLDDICN</sequence>
<dbReference type="GeneID" id="118423176"/>
<gene>
    <name evidence="6" type="primary">LOC118423176</name>
</gene>
<dbReference type="Gene3D" id="3.40.30.10">
    <property type="entry name" value="Glutaredoxin"/>
    <property type="match status" value="1"/>
</dbReference>
<dbReference type="GO" id="GO:0006979">
    <property type="term" value="P:response to oxidative stress"/>
    <property type="evidence" value="ECO:0007669"/>
    <property type="project" value="InterPro"/>
</dbReference>
<keyword evidence="4" id="KW-0732">Signal</keyword>
<evidence type="ECO:0000256" key="4">
    <source>
        <dbReference type="SAM" id="SignalP"/>
    </source>
</evidence>
<reference evidence="6" key="2">
    <citation type="submission" date="2025-08" db="UniProtKB">
        <authorList>
            <consortium name="RefSeq"/>
        </authorList>
    </citation>
    <scope>IDENTIFICATION</scope>
    <source>
        <strain evidence="6">S238N-H82</strain>
        <tissue evidence="6">Testes</tissue>
    </source>
</reference>
<comment type="similarity">
    <text evidence="1">Belongs to the glutathione peroxidase family.</text>
</comment>
<dbReference type="OMA" id="GTEVECK"/>
<protein>
    <submittedName>
        <fullName evidence="6">Glutathione peroxidase-like</fullName>
    </submittedName>
</protein>
<dbReference type="PANTHER" id="PTHR11592">
    <property type="entry name" value="GLUTATHIONE PEROXIDASE"/>
    <property type="match status" value="1"/>
</dbReference>
<dbReference type="KEGG" id="bfo:118423176"/>
<dbReference type="SUPFAM" id="SSF52833">
    <property type="entry name" value="Thioredoxin-like"/>
    <property type="match status" value="1"/>
</dbReference>
<dbReference type="InterPro" id="IPR000889">
    <property type="entry name" value="Glutathione_peroxidase"/>
</dbReference>
<dbReference type="PROSITE" id="PS51355">
    <property type="entry name" value="GLUTATHIONE_PEROXID_3"/>
    <property type="match status" value="1"/>
</dbReference>
<keyword evidence="5" id="KW-1185">Reference proteome</keyword>
<evidence type="ECO:0000313" key="6">
    <source>
        <dbReference type="RefSeq" id="XP_035687100.1"/>
    </source>
</evidence>
<organism evidence="5 6">
    <name type="scientific">Branchiostoma floridae</name>
    <name type="common">Florida lancelet</name>
    <name type="synonym">Amphioxus</name>
    <dbReference type="NCBI Taxonomy" id="7739"/>
    <lineage>
        <taxon>Eukaryota</taxon>
        <taxon>Metazoa</taxon>
        <taxon>Chordata</taxon>
        <taxon>Cephalochordata</taxon>
        <taxon>Leptocardii</taxon>
        <taxon>Amphioxiformes</taxon>
        <taxon>Branchiostomatidae</taxon>
        <taxon>Branchiostoma</taxon>
    </lineage>
</organism>
<accession>A0A9J7LTP3</accession>
<evidence type="ECO:0000256" key="1">
    <source>
        <dbReference type="ARBA" id="ARBA00006926"/>
    </source>
</evidence>
<name>A0A9J7LTP3_BRAFL</name>
<keyword evidence="3" id="KW-0560">Oxidoreductase</keyword>
<keyword evidence="2" id="KW-0575">Peroxidase</keyword>
<evidence type="ECO:0000256" key="3">
    <source>
        <dbReference type="ARBA" id="ARBA00023002"/>
    </source>
</evidence>
<dbReference type="Proteomes" id="UP000001554">
    <property type="component" value="Chromosome 9"/>
</dbReference>
<evidence type="ECO:0000256" key="2">
    <source>
        <dbReference type="ARBA" id="ARBA00022559"/>
    </source>
</evidence>
<dbReference type="RefSeq" id="XP_035687100.1">
    <property type="nucleotide sequence ID" value="XM_035831207.1"/>
</dbReference>
<dbReference type="AlphaFoldDB" id="A0A9J7LTP3"/>
<dbReference type="GO" id="GO:0004602">
    <property type="term" value="F:glutathione peroxidase activity"/>
    <property type="evidence" value="ECO:0000318"/>
    <property type="project" value="GO_Central"/>
</dbReference>
<dbReference type="Pfam" id="PF00255">
    <property type="entry name" value="GSHPx"/>
    <property type="match status" value="1"/>
</dbReference>
<dbReference type="OrthoDB" id="446890at2759"/>
<dbReference type="PANTHER" id="PTHR11592:SF81">
    <property type="entry name" value="GLUTATHIONE PEROXIDASE"/>
    <property type="match status" value="1"/>
</dbReference>
<evidence type="ECO:0000313" key="5">
    <source>
        <dbReference type="Proteomes" id="UP000001554"/>
    </source>
</evidence>